<dbReference type="GO" id="GO:0016887">
    <property type="term" value="F:ATP hydrolysis activity"/>
    <property type="evidence" value="ECO:0007669"/>
    <property type="project" value="InterPro"/>
</dbReference>
<dbReference type="GO" id="GO:0006302">
    <property type="term" value="P:double-strand break repair"/>
    <property type="evidence" value="ECO:0007669"/>
    <property type="project" value="InterPro"/>
</dbReference>
<dbReference type="SUPFAM" id="SSF52540">
    <property type="entry name" value="P-loop containing nucleoside triphosphate hydrolases"/>
    <property type="match status" value="1"/>
</dbReference>
<feature type="compositionally biased region" description="Basic and acidic residues" evidence="5">
    <location>
        <begin position="350"/>
        <end position="372"/>
    </location>
</feature>
<dbReference type="InterPro" id="IPR038729">
    <property type="entry name" value="Rad50/SbcC_AAA"/>
</dbReference>
<evidence type="ECO:0000259" key="6">
    <source>
        <dbReference type="Pfam" id="PF13476"/>
    </source>
</evidence>
<evidence type="ECO:0000256" key="4">
    <source>
        <dbReference type="SAM" id="Coils"/>
    </source>
</evidence>
<evidence type="ECO:0000256" key="5">
    <source>
        <dbReference type="SAM" id="MobiDB-lite"/>
    </source>
</evidence>
<dbReference type="InterPro" id="IPR027417">
    <property type="entry name" value="P-loop_NTPase"/>
</dbReference>
<feature type="domain" description="Rad50/SbcC-type AAA" evidence="6">
    <location>
        <begin position="6"/>
        <end position="212"/>
    </location>
</feature>
<feature type="compositionally biased region" description="Basic and acidic residues" evidence="5">
    <location>
        <begin position="380"/>
        <end position="397"/>
    </location>
</feature>
<protein>
    <recommendedName>
        <fullName evidence="3">Nuclease SbcCD subunit C</fullName>
    </recommendedName>
</protein>
<evidence type="ECO:0000256" key="1">
    <source>
        <dbReference type="ARBA" id="ARBA00006930"/>
    </source>
</evidence>
<feature type="coiled-coil region" evidence="4">
    <location>
        <begin position="680"/>
        <end position="746"/>
    </location>
</feature>
<dbReference type="EMBL" id="BMIS01000005">
    <property type="protein sequence ID" value="GGE67890.1"/>
    <property type="molecule type" value="Genomic_DNA"/>
</dbReference>
<evidence type="ECO:0000256" key="3">
    <source>
        <dbReference type="ARBA" id="ARBA00013368"/>
    </source>
</evidence>
<feature type="region of interest" description="Disordered" evidence="5">
    <location>
        <begin position="758"/>
        <end position="781"/>
    </location>
</feature>
<feature type="region of interest" description="Disordered" evidence="5">
    <location>
        <begin position="809"/>
        <end position="832"/>
    </location>
</feature>
<evidence type="ECO:0000256" key="2">
    <source>
        <dbReference type="ARBA" id="ARBA00011322"/>
    </source>
</evidence>
<feature type="compositionally biased region" description="Basic and acidic residues" evidence="5">
    <location>
        <begin position="548"/>
        <end position="582"/>
    </location>
</feature>
<reference evidence="7" key="2">
    <citation type="submission" date="2020-09" db="EMBL/GenBank/DDBJ databases">
        <authorList>
            <person name="Sun Q."/>
            <person name="Zhou Y."/>
        </authorList>
    </citation>
    <scope>NUCLEOTIDE SEQUENCE</scope>
    <source>
        <strain evidence="7">CGMCC 1.15388</strain>
    </source>
</reference>
<gene>
    <name evidence="7" type="ORF">GCM10011401_14130</name>
</gene>
<name>A0A917ASZ2_9MICC</name>
<dbReference type="Pfam" id="PF13558">
    <property type="entry name" value="SbcC_Walker_B"/>
    <property type="match status" value="1"/>
</dbReference>
<feature type="compositionally biased region" description="Low complexity" evidence="5">
    <location>
        <begin position="811"/>
        <end position="824"/>
    </location>
</feature>
<feature type="region of interest" description="Disordered" evidence="5">
    <location>
        <begin position="296"/>
        <end position="397"/>
    </location>
</feature>
<reference evidence="7" key="1">
    <citation type="journal article" date="2014" name="Int. J. Syst. Evol. Microbiol.">
        <title>Complete genome sequence of Corynebacterium casei LMG S-19264T (=DSM 44701T), isolated from a smear-ripened cheese.</title>
        <authorList>
            <consortium name="US DOE Joint Genome Institute (JGI-PGF)"/>
            <person name="Walter F."/>
            <person name="Albersmeier A."/>
            <person name="Kalinowski J."/>
            <person name="Ruckert C."/>
        </authorList>
    </citation>
    <scope>NUCLEOTIDE SEQUENCE</scope>
    <source>
        <strain evidence="7">CGMCC 1.15388</strain>
    </source>
</reference>
<feature type="region of interest" description="Disordered" evidence="5">
    <location>
        <begin position="230"/>
        <end position="283"/>
    </location>
</feature>
<feature type="region of interest" description="Disordered" evidence="5">
    <location>
        <begin position="874"/>
        <end position="907"/>
    </location>
</feature>
<dbReference type="Pfam" id="PF13476">
    <property type="entry name" value="AAA_23"/>
    <property type="match status" value="1"/>
</dbReference>
<feature type="compositionally biased region" description="Low complexity" evidence="5">
    <location>
        <begin position="891"/>
        <end position="907"/>
    </location>
</feature>
<feature type="compositionally biased region" description="Basic and acidic residues" evidence="5">
    <location>
        <begin position="874"/>
        <end position="883"/>
    </location>
</feature>
<evidence type="ECO:0000313" key="7">
    <source>
        <dbReference type="EMBL" id="GGE67890.1"/>
    </source>
</evidence>
<proteinExistence type="inferred from homology"/>
<evidence type="ECO:0000313" key="8">
    <source>
        <dbReference type="Proteomes" id="UP000633136"/>
    </source>
</evidence>
<accession>A0A917ASZ2</accession>
<sequence length="1134" mass="124075">MKLHQLILHAFGPFPGTETIDFDALSEDGLFLLNGRTGSGKTFILDAVTFALYGQVAGERGVTRLRSDHAAPGAVPQVSLEFTLSGRRYRVTRDPQHWRPKQRGSGFIQENQKAHLEVQEAGSWKAAANGSQAVGKELSEILPLDRHQFTKVILLPQGDFAEFLHSSSNEKKQLLQRLFDTTTFQQLEDHLREQAKEAKAQVEEADREIEALRAGVLDGAQQLTGVDFSQEPDEEAAPGEETPPGESEPAEEPETGSGAESEISAEPGGAAEDALDGAPEGAAQPEIESAELDQAGQDEAQQGPGDHGSAETGDAAEPAHPESEVDALARRITAEAQSQRAGLAAALSAAEDRRRRAQHQAEELSARARELARWTAHQRQLQEHRGRSEEVAEQRASLDRYRAAETLEEWFRSAERTRQQAAEHHSRAVQRAQSLQELLESQQDVAAYAVLRDEVEGGAEYTPDDGTGSGAESGTGAEIDSDQLQAARRELTELQGQLRAQDAQALETRQKELARRARELGEQVESQQQTLSAAEAAQVRLAEQSASQEKELRDPEELEEQRDAARAEQDRLSGQAESRRVLDSAQQELQTAQERLRERTSQAEAAAAAHEEALNEHLRGIAAELSGSLIPGQPCLVCGSVDHPQPAAADEQTVTRAQVRQALSAAEEAAGARTAAASAVEEKTQRVQTLTEELGEAAEQSREDLQAALEAAREKTSQAEQLRRSQRELQAQLAASRTELSEAEQRETSARAALTVARSEQERVTEDAARTESTLSELRGAHESIRTRSAALDRLQSALDEAEAALQRWRQSAQQADSSQQEAQQKLESSAFEDRRAVRSALLEEQLRQERQRSVEAWDRAELRLQEEAKLEEVAAGRRRAEAGEEPPDPEAVQQGADAAEAAAQQHQEALRALDRFDDRLEHLRQSLQRVQQAHRQREEQLAEQVRRTELADTINGRGPDNRFGMTLTTFVLAARLERVAEAATRHLQIMSEGRYRLLHDDSKRGGGLQGLELKVTDQHSDEERPTSSLSGGETFMASLAMALGLAEVVQADAGGVGLESLFIDEGFGSLDEETLEHVMGALTRLQGEGRRVGVVSHVTEMHQAIPVQLRVIRSPSGSRTQMHLKAPAAGAAS</sequence>
<dbReference type="Proteomes" id="UP000633136">
    <property type="component" value="Unassembled WGS sequence"/>
</dbReference>
<dbReference type="PANTHER" id="PTHR32114:SF2">
    <property type="entry name" value="ABC TRANSPORTER ABCH.3"/>
    <property type="match status" value="1"/>
</dbReference>
<dbReference type="Gene3D" id="3.40.50.300">
    <property type="entry name" value="P-loop containing nucleotide triphosphate hydrolases"/>
    <property type="match status" value="2"/>
</dbReference>
<feature type="compositionally biased region" description="Basic and acidic residues" evidence="5">
    <location>
        <begin position="759"/>
        <end position="770"/>
    </location>
</feature>
<feature type="compositionally biased region" description="Basic and acidic residues" evidence="5">
    <location>
        <begin position="508"/>
        <end position="521"/>
    </location>
</feature>
<feature type="compositionally biased region" description="Low complexity" evidence="5">
    <location>
        <begin position="334"/>
        <end position="349"/>
    </location>
</feature>
<keyword evidence="8" id="KW-1185">Reference proteome</keyword>
<feature type="compositionally biased region" description="Basic and acidic residues" evidence="5">
    <location>
        <begin position="317"/>
        <end position="333"/>
    </location>
</feature>
<feature type="region of interest" description="Disordered" evidence="5">
    <location>
        <begin position="456"/>
        <end position="588"/>
    </location>
</feature>
<comment type="subunit">
    <text evidence="2">Heterodimer of SbcC and SbcD.</text>
</comment>
<comment type="caution">
    <text evidence="7">The sequence shown here is derived from an EMBL/GenBank/DDBJ whole genome shotgun (WGS) entry which is preliminary data.</text>
</comment>
<dbReference type="AlphaFoldDB" id="A0A917ASZ2"/>
<organism evidence="7 8">
    <name type="scientific">Nesterenkonia cremea</name>
    <dbReference type="NCBI Taxonomy" id="1882340"/>
    <lineage>
        <taxon>Bacteria</taxon>
        <taxon>Bacillati</taxon>
        <taxon>Actinomycetota</taxon>
        <taxon>Actinomycetes</taxon>
        <taxon>Micrococcales</taxon>
        <taxon>Micrococcaceae</taxon>
        <taxon>Nesterenkonia</taxon>
    </lineage>
</organism>
<comment type="similarity">
    <text evidence="1">Belongs to the SMC family. SbcC subfamily.</text>
</comment>
<keyword evidence="4" id="KW-0175">Coiled coil</keyword>
<feature type="coiled-coil region" evidence="4">
    <location>
        <begin position="184"/>
        <end position="215"/>
    </location>
</feature>
<dbReference type="PANTHER" id="PTHR32114">
    <property type="entry name" value="ABC TRANSPORTER ABCH.3"/>
    <property type="match status" value="1"/>
</dbReference>
<dbReference type="RefSeq" id="WP_188684117.1">
    <property type="nucleotide sequence ID" value="NZ_BMIS01000005.1"/>
</dbReference>